<protein>
    <submittedName>
        <fullName evidence="7">Sigma-70 family RNA polymerase sigma factor</fullName>
    </submittedName>
</protein>
<gene>
    <name evidence="7" type="ORF">DSL64_08385</name>
</gene>
<dbReference type="SUPFAM" id="SSF88659">
    <property type="entry name" value="Sigma3 and sigma4 domains of RNA polymerase sigma factors"/>
    <property type="match status" value="1"/>
</dbReference>
<dbReference type="Gene3D" id="1.10.10.10">
    <property type="entry name" value="Winged helix-like DNA-binding domain superfamily/Winged helix DNA-binding domain"/>
    <property type="match status" value="1"/>
</dbReference>
<evidence type="ECO:0000259" key="6">
    <source>
        <dbReference type="Pfam" id="PF08281"/>
    </source>
</evidence>
<dbReference type="InterPro" id="IPR039425">
    <property type="entry name" value="RNA_pol_sigma-70-like"/>
</dbReference>
<dbReference type="Gene3D" id="1.10.1740.10">
    <property type="match status" value="1"/>
</dbReference>
<dbReference type="Pfam" id="PF04542">
    <property type="entry name" value="Sigma70_r2"/>
    <property type="match status" value="1"/>
</dbReference>
<dbReference type="CDD" id="cd06171">
    <property type="entry name" value="Sigma70_r4"/>
    <property type="match status" value="1"/>
</dbReference>
<evidence type="ECO:0000313" key="7">
    <source>
        <dbReference type="EMBL" id="REA62919.1"/>
    </source>
</evidence>
<dbReference type="PANTHER" id="PTHR43133">
    <property type="entry name" value="RNA POLYMERASE ECF-TYPE SIGMA FACTO"/>
    <property type="match status" value="1"/>
</dbReference>
<dbReference type="AlphaFoldDB" id="A0A3D8YHX4"/>
<comment type="caution">
    <text evidence="7">The sequence shown here is derived from an EMBL/GenBank/DDBJ whole genome shotgun (WGS) entry which is preliminary data.</text>
</comment>
<feature type="domain" description="RNA polymerase sigma-70 region 2" evidence="5">
    <location>
        <begin position="25"/>
        <end position="87"/>
    </location>
</feature>
<sequence>MPQTLSEEELWHSFIAGNSIAYETLVGQTYPLMFQYGSKFNKNKDLVKDCIQDVFLNVWEKRHNLDSTIPVRAYLLASLRRRIHRKVQHELIEFNNIEPDSVFDPIFNVEQTLIENEKNMFLSEKIAAMLNTLPDRQKEVIYLRFFQELDRNQIAEVMQITPQSVSNFLQKSFTHIKNNWISASYHLSGIILSLAFQQ</sequence>
<dbReference type="InterPro" id="IPR013249">
    <property type="entry name" value="RNA_pol_sigma70_r4_t2"/>
</dbReference>
<keyword evidence="8" id="KW-1185">Reference proteome</keyword>
<evidence type="ECO:0000256" key="3">
    <source>
        <dbReference type="ARBA" id="ARBA00023082"/>
    </source>
</evidence>
<dbReference type="InterPro" id="IPR013325">
    <property type="entry name" value="RNA_pol_sigma_r2"/>
</dbReference>
<dbReference type="InterPro" id="IPR013324">
    <property type="entry name" value="RNA_pol_sigma_r3/r4-like"/>
</dbReference>
<dbReference type="InterPro" id="IPR014284">
    <property type="entry name" value="RNA_pol_sigma-70_dom"/>
</dbReference>
<dbReference type="GO" id="GO:0016987">
    <property type="term" value="F:sigma factor activity"/>
    <property type="evidence" value="ECO:0007669"/>
    <property type="project" value="UniProtKB-KW"/>
</dbReference>
<evidence type="ECO:0000256" key="2">
    <source>
        <dbReference type="ARBA" id="ARBA00023015"/>
    </source>
</evidence>
<dbReference type="GO" id="GO:0006352">
    <property type="term" value="P:DNA-templated transcription initiation"/>
    <property type="evidence" value="ECO:0007669"/>
    <property type="project" value="InterPro"/>
</dbReference>
<reference evidence="7 8" key="1">
    <citation type="submission" date="2018-07" db="EMBL/GenBank/DDBJ databases">
        <title>Dyadobacter roseus sp. nov., isolated from rose rhizosphere soil.</title>
        <authorList>
            <person name="Chen L."/>
        </authorList>
    </citation>
    <scope>NUCLEOTIDE SEQUENCE [LARGE SCALE GENOMIC DNA]</scope>
    <source>
        <strain evidence="7 8">RS19</strain>
    </source>
</reference>
<evidence type="ECO:0000256" key="4">
    <source>
        <dbReference type="ARBA" id="ARBA00023163"/>
    </source>
</evidence>
<dbReference type="SUPFAM" id="SSF88946">
    <property type="entry name" value="Sigma2 domain of RNA polymerase sigma factors"/>
    <property type="match status" value="1"/>
</dbReference>
<dbReference type="NCBIfam" id="TIGR02937">
    <property type="entry name" value="sigma70-ECF"/>
    <property type="match status" value="1"/>
</dbReference>
<name>A0A3D8YHX4_9BACT</name>
<accession>A0A3D8YHX4</accession>
<dbReference type="PANTHER" id="PTHR43133:SF46">
    <property type="entry name" value="RNA POLYMERASE SIGMA-70 FACTOR ECF SUBFAMILY"/>
    <property type="match status" value="1"/>
</dbReference>
<evidence type="ECO:0000256" key="1">
    <source>
        <dbReference type="ARBA" id="ARBA00010641"/>
    </source>
</evidence>
<keyword evidence="4" id="KW-0804">Transcription</keyword>
<dbReference type="Pfam" id="PF08281">
    <property type="entry name" value="Sigma70_r4_2"/>
    <property type="match status" value="1"/>
</dbReference>
<dbReference type="InterPro" id="IPR036388">
    <property type="entry name" value="WH-like_DNA-bd_sf"/>
</dbReference>
<dbReference type="RefSeq" id="WP_115830226.1">
    <property type="nucleotide sequence ID" value="NZ_QNUL01000004.1"/>
</dbReference>
<dbReference type="EMBL" id="QNUL01000004">
    <property type="protein sequence ID" value="REA62919.1"/>
    <property type="molecule type" value="Genomic_DNA"/>
</dbReference>
<evidence type="ECO:0000259" key="5">
    <source>
        <dbReference type="Pfam" id="PF04542"/>
    </source>
</evidence>
<dbReference type="OrthoDB" id="9150024at2"/>
<feature type="domain" description="RNA polymerase sigma factor 70 region 4 type 2" evidence="6">
    <location>
        <begin position="124"/>
        <end position="173"/>
    </location>
</feature>
<evidence type="ECO:0000313" key="8">
    <source>
        <dbReference type="Proteomes" id="UP000256373"/>
    </source>
</evidence>
<dbReference type="InterPro" id="IPR007627">
    <property type="entry name" value="RNA_pol_sigma70_r2"/>
</dbReference>
<comment type="similarity">
    <text evidence="1">Belongs to the sigma-70 factor family. ECF subfamily.</text>
</comment>
<keyword evidence="3" id="KW-0731">Sigma factor</keyword>
<dbReference type="Proteomes" id="UP000256373">
    <property type="component" value="Unassembled WGS sequence"/>
</dbReference>
<organism evidence="7 8">
    <name type="scientific">Dyadobacter luteus</name>
    <dbReference type="NCBI Taxonomy" id="2259619"/>
    <lineage>
        <taxon>Bacteria</taxon>
        <taxon>Pseudomonadati</taxon>
        <taxon>Bacteroidota</taxon>
        <taxon>Cytophagia</taxon>
        <taxon>Cytophagales</taxon>
        <taxon>Spirosomataceae</taxon>
        <taxon>Dyadobacter</taxon>
    </lineage>
</organism>
<dbReference type="GO" id="GO:0003677">
    <property type="term" value="F:DNA binding"/>
    <property type="evidence" value="ECO:0007669"/>
    <property type="project" value="InterPro"/>
</dbReference>
<keyword evidence="2" id="KW-0805">Transcription regulation</keyword>
<proteinExistence type="inferred from homology"/>